<evidence type="ECO:0000313" key="11">
    <source>
        <dbReference type="Proteomes" id="UP001069802"/>
    </source>
</evidence>
<evidence type="ECO:0000256" key="4">
    <source>
        <dbReference type="ARBA" id="ARBA00022741"/>
    </source>
</evidence>
<dbReference type="PROSITE" id="PS50893">
    <property type="entry name" value="ABC_TRANSPORTER_2"/>
    <property type="match status" value="1"/>
</dbReference>
<keyword evidence="6" id="KW-0408">Iron</keyword>
<evidence type="ECO:0000256" key="2">
    <source>
        <dbReference type="ARBA" id="ARBA00022475"/>
    </source>
</evidence>
<dbReference type="PANTHER" id="PTHR42781:SF4">
    <property type="entry name" value="SPERMIDINE_PUTRESCINE IMPORT ATP-BINDING PROTEIN POTA"/>
    <property type="match status" value="1"/>
</dbReference>
<dbReference type="CDD" id="cd03259">
    <property type="entry name" value="ABC_Carb_Solutes_like"/>
    <property type="match status" value="1"/>
</dbReference>
<proteinExistence type="predicted"/>
<organism evidence="10 11">
    <name type="scientific">Kiloniella laminariae</name>
    <dbReference type="NCBI Taxonomy" id="454162"/>
    <lineage>
        <taxon>Bacteria</taxon>
        <taxon>Pseudomonadati</taxon>
        <taxon>Pseudomonadota</taxon>
        <taxon>Alphaproteobacteria</taxon>
        <taxon>Rhodospirillales</taxon>
        <taxon>Kiloniellaceae</taxon>
        <taxon>Kiloniella</taxon>
    </lineage>
</organism>
<protein>
    <submittedName>
        <fullName evidence="10">ABC transporter ATP-binding protein</fullName>
    </submittedName>
</protein>
<dbReference type="PROSITE" id="PS00211">
    <property type="entry name" value="ABC_TRANSPORTER_1"/>
    <property type="match status" value="1"/>
</dbReference>
<evidence type="ECO:0000256" key="3">
    <source>
        <dbReference type="ARBA" id="ARBA00022496"/>
    </source>
</evidence>
<dbReference type="InterPro" id="IPR003593">
    <property type="entry name" value="AAA+_ATPase"/>
</dbReference>
<keyword evidence="5 10" id="KW-0067">ATP-binding</keyword>
<evidence type="ECO:0000256" key="5">
    <source>
        <dbReference type="ARBA" id="ARBA00022840"/>
    </source>
</evidence>
<feature type="domain" description="ABC transporter" evidence="9">
    <location>
        <begin position="4"/>
        <end position="236"/>
    </location>
</feature>
<accession>A0ABT4LP09</accession>
<sequence>MSALSLENVSHNFGNLAAVNDVSLSIEAGEFVCLLGPSGCGKTTALRIAAGLEMLQSGRVSMAGKVVSDGKVDLPPEERSVGLVFQDYALFPHLSVGKNVAFGLKHLGRAERRTRVLETLDQVGMADYLDAYPHTLSGGQQQRVALARAIAPRPRVVLLDEPFSGLDVRLRNQIRDETVRVLKENGAATLMVTHDPEEAMFMADRIAIMRDGRIVQAGPPFELYSRPADSFVAHFFGDVNEFASVCNQGNVETPFGRFATPDLIDGAAVNVLVRPEAVVVGEKINGTGVEAEVLRTRMLGRTSLVDFRVSNGSKHDLLIKARMGNQFSAEAGKKIILDLDRRFTFVFPAAHPKN</sequence>
<evidence type="ECO:0000313" key="10">
    <source>
        <dbReference type="EMBL" id="MCZ4282630.1"/>
    </source>
</evidence>
<dbReference type="Pfam" id="PF00005">
    <property type="entry name" value="ABC_tran"/>
    <property type="match status" value="1"/>
</dbReference>
<dbReference type="InterPro" id="IPR017871">
    <property type="entry name" value="ABC_transporter-like_CS"/>
</dbReference>
<keyword evidence="11" id="KW-1185">Reference proteome</keyword>
<keyword evidence="1" id="KW-0813">Transport</keyword>
<dbReference type="Proteomes" id="UP001069802">
    <property type="component" value="Unassembled WGS sequence"/>
</dbReference>
<name>A0ABT4LP09_9PROT</name>
<keyword evidence="2" id="KW-1003">Cell membrane</keyword>
<dbReference type="EMBL" id="JAPWGY010000009">
    <property type="protein sequence ID" value="MCZ4282630.1"/>
    <property type="molecule type" value="Genomic_DNA"/>
</dbReference>
<dbReference type="SUPFAM" id="SSF52540">
    <property type="entry name" value="P-loop containing nucleoside triphosphate hydrolases"/>
    <property type="match status" value="1"/>
</dbReference>
<keyword evidence="7" id="KW-0406">Ion transport</keyword>
<reference evidence="10" key="1">
    <citation type="submission" date="2022-12" db="EMBL/GenBank/DDBJ databases">
        <title>Bacterial isolates from different developmental stages of Nematostella vectensis.</title>
        <authorList>
            <person name="Fraune S."/>
        </authorList>
    </citation>
    <scope>NUCLEOTIDE SEQUENCE</scope>
    <source>
        <strain evidence="10">G21630-S1</strain>
    </source>
</reference>
<evidence type="ECO:0000256" key="6">
    <source>
        <dbReference type="ARBA" id="ARBA00023004"/>
    </source>
</evidence>
<keyword evidence="4" id="KW-0547">Nucleotide-binding</keyword>
<evidence type="ECO:0000256" key="7">
    <source>
        <dbReference type="ARBA" id="ARBA00023065"/>
    </source>
</evidence>
<dbReference type="InterPro" id="IPR027417">
    <property type="entry name" value="P-loop_NTPase"/>
</dbReference>
<evidence type="ECO:0000256" key="1">
    <source>
        <dbReference type="ARBA" id="ARBA00022448"/>
    </source>
</evidence>
<dbReference type="InterPro" id="IPR003439">
    <property type="entry name" value="ABC_transporter-like_ATP-bd"/>
</dbReference>
<dbReference type="Gene3D" id="3.40.50.300">
    <property type="entry name" value="P-loop containing nucleotide triphosphate hydrolases"/>
    <property type="match status" value="1"/>
</dbReference>
<dbReference type="RefSeq" id="WP_269424776.1">
    <property type="nucleotide sequence ID" value="NZ_JAPWGY010000009.1"/>
</dbReference>
<dbReference type="InterPro" id="IPR008995">
    <property type="entry name" value="Mo/tungstate-bd_C_term_dom"/>
</dbReference>
<dbReference type="InterPro" id="IPR050093">
    <property type="entry name" value="ABC_SmlMolc_Importer"/>
</dbReference>
<keyword evidence="3" id="KW-0410">Iron transport</keyword>
<keyword evidence="8" id="KW-0472">Membrane</keyword>
<dbReference type="InterPro" id="IPR015853">
    <property type="entry name" value="ABC_transpr_FbpC"/>
</dbReference>
<evidence type="ECO:0000256" key="8">
    <source>
        <dbReference type="ARBA" id="ARBA00023136"/>
    </source>
</evidence>
<dbReference type="PANTHER" id="PTHR42781">
    <property type="entry name" value="SPERMIDINE/PUTRESCINE IMPORT ATP-BINDING PROTEIN POTA"/>
    <property type="match status" value="1"/>
</dbReference>
<dbReference type="GO" id="GO:0005524">
    <property type="term" value="F:ATP binding"/>
    <property type="evidence" value="ECO:0007669"/>
    <property type="project" value="UniProtKB-KW"/>
</dbReference>
<evidence type="ECO:0000259" key="9">
    <source>
        <dbReference type="PROSITE" id="PS50893"/>
    </source>
</evidence>
<dbReference type="SUPFAM" id="SSF50331">
    <property type="entry name" value="MOP-like"/>
    <property type="match status" value="1"/>
</dbReference>
<comment type="caution">
    <text evidence="10">The sequence shown here is derived from an EMBL/GenBank/DDBJ whole genome shotgun (WGS) entry which is preliminary data.</text>
</comment>
<gene>
    <name evidence="10" type="ORF">O4H49_17725</name>
</gene>
<dbReference type="SMART" id="SM00382">
    <property type="entry name" value="AAA"/>
    <property type="match status" value="1"/>
</dbReference>